<organism evidence="1 2">
    <name type="scientific">Edaphobacter aggregans</name>
    <dbReference type="NCBI Taxonomy" id="570835"/>
    <lineage>
        <taxon>Bacteria</taxon>
        <taxon>Pseudomonadati</taxon>
        <taxon>Acidobacteriota</taxon>
        <taxon>Terriglobia</taxon>
        <taxon>Terriglobales</taxon>
        <taxon>Acidobacteriaceae</taxon>
        <taxon>Edaphobacter</taxon>
    </lineage>
</organism>
<comment type="caution">
    <text evidence="1">The sequence shown here is derived from an EMBL/GenBank/DDBJ whole genome shotgun (WGS) entry which is preliminary data.</text>
</comment>
<dbReference type="OrthoDB" id="116112at2"/>
<proteinExistence type="predicted"/>
<name>A0A3R9QBH5_9BACT</name>
<dbReference type="RefSeq" id="WP_125485772.1">
    <property type="nucleotide sequence ID" value="NZ_RSDW01000001.1"/>
</dbReference>
<dbReference type="AlphaFoldDB" id="A0A3R9QBH5"/>
<accession>A0A3R9QBH5</accession>
<protein>
    <submittedName>
        <fullName evidence="1">Uncharacterized protein</fullName>
    </submittedName>
</protein>
<reference evidence="1 2" key="1">
    <citation type="submission" date="2018-12" db="EMBL/GenBank/DDBJ databases">
        <title>Sequencing of bacterial isolates from soil warming experiment in Harvard Forest, Massachusetts, USA.</title>
        <authorList>
            <person name="Deangelis K."/>
        </authorList>
    </citation>
    <scope>NUCLEOTIDE SEQUENCE [LARGE SCALE GENOMIC DNA]</scope>
    <source>
        <strain evidence="1 2">EB153</strain>
    </source>
</reference>
<evidence type="ECO:0000313" key="1">
    <source>
        <dbReference type="EMBL" id="RSL17267.1"/>
    </source>
</evidence>
<dbReference type="Proteomes" id="UP000269669">
    <property type="component" value="Unassembled WGS sequence"/>
</dbReference>
<dbReference type="EMBL" id="RSDW01000001">
    <property type="protein sequence ID" value="RSL17267.1"/>
    <property type="molecule type" value="Genomic_DNA"/>
</dbReference>
<sequence>MRFSANPIVPISLIVAALVFVLPSVAQQQTSPSDTDLPIEGILLRLQIHLWNYMANVPSFFCDEHVISDISQIRLTARSVANSGRTTTDSIFHLKRSDPGVVPVRLTEAREIKAVNNKPAQGEAITGPAIFSGAFSSGLNVVSLDLMPCYDYRVVPGQRLHHAPVLVIDYALKASVAANNNCPGPEAETGRAYIDPQTFQLLRIEMRTPNHELTPGSSTLTLWTWSVDYAPVTFDNKLFWMPKTIDSAVTANDGSTRWSFAATYRNYHKLNVTSRIVTTSDN</sequence>
<keyword evidence="2" id="KW-1185">Reference proteome</keyword>
<evidence type="ECO:0000313" key="2">
    <source>
        <dbReference type="Proteomes" id="UP000269669"/>
    </source>
</evidence>
<gene>
    <name evidence="1" type="ORF">EDE15_2797</name>
</gene>